<reference evidence="2" key="2">
    <citation type="submission" date="2020-09" db="EMBL/GenBank/DDBJ databases">
        <authorList>
            <person name="Sun Q."/>
            <person name="Ohkuma M."/>
        </authorList>
    </citation>
    <scope>NUCLEOTIDE SEQUENCE</scope>
    <source>
        <strain evidence="2">JCM 3276</strain>
    </source>
</reference>
<accession>A0A918GQ72</accession>
<protein>
    <submittedName>
        <fullName evidence="2">Uncharacterized protein</fullName>
    </submittedName>
</protein>
<dbReference type="EMBL" id="BMRB01000006">
    <property type="protein sequence ID" value="GGS53004.1"/>
    <property type="molecule type" value="Genomic_DNA"/>
</dbReference>
<reference evidence="2" key="1">
    <citation type="journal article" date="2014" name="Int. J. Syst. Evol. Microbiol.">
        <title>Complete genome sequence of Corynebacterium casei LMG S-19264T (=DSM 44701T), isolated from a smear-ripened cheese.</title>
        <authorList>
            <consortium name="US DOE Joint Genome Institute (JGI-PGF)"/>
            <person name="Walter F."/>
            <person name="Albersmeier A."/>
            <person name="Kalinowski J."/>
            <person name="Ruckert C."/>
        </authorList>
    </citation>
    <scope>NUCLEOTIDE SEQUENCE</scope>
    <source>
        <strain evidence="2">JCM 3276</strain>
    </source>
</reference>
<name>A0A918GQ72_9PSEU</name>
<keyword evidence="1" id="KW-0472">Membrane</keyword>
<sequence length="93" mass="9867">MAKKAGLFDLRGILALLFAVYGVVLTIMGLFSTSAEDLRKAGGINVNLWVGLGMLIAAALFALWQWLRPLAIPSEPAEPTEPTESAEPAEPTG</sequence>
<evidence type="ECO:0000313" key="3">
    <source>
        <dbReference type="Proteomes" id="UP000660680"/>
    </source>
</evidence>
<dbReference type="AlphaFoldDB" id="A0A918GQ72"/>
<organism evidence="2 3">
    <name type="scientific">Actinokineospora fastidiosa</name>
    <dbReference type="NCBI Taxonomy" id="1816"/>
    <lineage>
        <taxon>Bacteria</taxon>
        <taxon>Bacillati</taxon>
        <taxon>Actinomycetota</taxon>
        <taxon>Actinomycetes</taxon>
        <taxon>Pseudonocardiales</taxon>
        <taxon>Pseudonocardiaceae</taxon>
        <taxon>Actinokineospora</taxon>
    </lineage>
</organism>
<evidence type="ECO:0000313" key="2">
    <source>
        <dbReference type="EMBL" id="GGS53004.1"/>
    </source>
</evidence>
<gene>
    <name evidence="2" type="ORF">GCM10010171_55260</name>
</gene>
<proteinExistence type="predicted"/>
<evidence type="ECO:0000256" key="1">
    <source>
        <dbReference type="SAM" id="Phobius"/>
    </source>
</evidence>
<keyword evidence="1" id="KW-0812">Transmembrane</keyword>
<keyword evidence="3" id="KW-1185">Reference proteome</keyword>
<feature type="transmembrane region" description="Helical" evidence="1">
    <location>
        <begin position="44"/>
        <end position="64"/>
    </location>
</feature>
<feature type="transmembrane region" description="Helical" evidence="1">
    <location>
        <begin position="12"/>
        <end position="32"/>
    </location>
</feature>
<keyword evidence="1" id="KW-1133">Transmembrane helix</keyword>
<dbReference type="RefSeq" id="WP_189213523.1">
    <property type="nucleotide sequence ID" value="NZ_BMRB01000006.1"/>
</dbReference>
<comment type="caution">
    <text evidence="2">The sequence shown here is derived from an EMBL/GenBank/DDBJ whole genome shotgun (WGS) entry which is preliminary data.</text>
</comment>
<dbReference type="Proteomes" id="UP000660680">
    <property type="component" value="Unassembled WGS sequence"/>
</dbReference>